<gene>
    <name evidence="2" type="ORF">MOC_4673</name>
</gene>
<dbReference type="EMBL" id="CP003811">
    <property type="protein sequence ID" value="AIQ92428.1"/>
    <property type="molecule type" value="Genomic_DNA"/>
</dbReference>
<dbReference type="AlphaFoldDB" id="A0A089P342"/>
<dbReference type="KEGG" id="mor:MOC_4673"/>
<organism evidence="2 3">
    <name type="scientific">Methylobacterium oryzae CBMB20</name>
    <dbReference type="NCBI Taxonomy" id="693986"/>
    <lineage>
        <taxon>Bacteria</taxon>
        <taxon>Pseudomonadati</taxon>
        <taxon>Pseudomonadota</taxon>
        <taxon>Alphaproteobacteria</taxon>
        <taxon>Hyphomicrobiales</taxon>
        <taxon>Methylobacteriaceae</taxon>
        <taxon>Methylobacterium</taxon>
    </lineage>
</organism>
<dbReference type="GO" id="GO:0003746">
    <property type="term" value="F:translation elongation factor activity"/>
    <property type="evidence" value="ECO:0007669"/>
    <property type="project" value="UniProtKB-KW"/>
</dbReference>
<dbReference type="InterPro" id="IPR036390">
    <property type="entry name" value="WH_DNA-bd_sf"/>
</dbReference>
<dbReference type="GO" id="GO:0001514">
    <property type="term" value="P:selenocysteine incorporation"/>
    <property type="evidence" value="ECO:0007669"/>
    <property type="project" value="InterPro"/>
</dbReference>
<evidence type="ECO:0000259" key="1">
    <source>
        <dbReference type="Pfam" id="PF09107"/>
    </source>
</evidence>
<keyword evidence="2" id="KW-0648">Protein biosynthesis</keyword>
<dbReference type="GO" id="GO:0003723">
    <property type="term" value="F:RNA binding"/>
    <property type="evidence" value="ECO:0007669"/>
    <property type="project" value="InterPro"/>
</dbReference>
<dbReference type="InterPro" id="IPR015191">
    <property type="entry name" value="SelB_WHD4"/>
</dbReference>
<dbReference type="InterPro" id="IPR036388">
    <property type="entry name" value="WH-like_DNA-bd_sf"/>
</dbReference>
<dbReference type="Pfam" id="PF09107">
    <property type="entry name" value="WHD_3rd_SelB"/>
    <property type="match status" value="1"/>
</dbReference>
<reference evidence="2 3" key="1">
    <citation type="journal article" date="2014" name="PLoS ONE">
        <title>Genome Information of Methylobacterium oryzae, a Plant-Probiotic Methylotroph in the Phyllosphere.</title>
        <authorList>
            <person name="Kwak M.J."/>
            <person name="Jeong H."/>
            <person name="Madhaiyan M."/>
            <person name="Lee Y."/>
            <person name="Sa T.M."/>
            <person name="Oh T.K."/>
            <person name="Kim J.F."/>
        </authorList>
    </citation>
    <scope>NUCLEOTIDE SEQUENCE [LARGE SCALE GENOMIC DNA]</scope>
    <source>
        <strain evidence="2 3">CBMB20</strain>
    </source>
</reference>
<evidence type="ECO:0000313" key="2">
    <source>
        <dbReference type="EMBL" id="AIQ92428.1"/>
    </source>
</evidence>
<accession>A0A089P342</accession>
<keyword evidence="2" id="KW-0251">Elongation factor</keyword>
<protein>
    <submittedName>
        <fullName evidence="2">Selenocysteine-specific translation elongation factor</fullName>
    </submittedName>
</protein>
<dbReference type="STRING" id="693986.MOC_4673"/>
<dbReference type="Proteomes" id="UP000029492">
    <property type="component" value="Chromosome"/>
</dbReference>
<proteinExistence type="predicted"/>
<evidence type="ECO:0000313" key="3">
    <source>
        <dbReference type="Proteomes" id="UP000029492"/>
    </source>
</evidence>
<dbReference type="SUPFAM" id="SSF46785">
    <property type="entry name" value="Winged helix' DNA-binding domain"/>
    <property type="match status" value="1"/>
</dbReference>
<sequence length="123" mass="13862">MLEEAGLDQPRLTVLAERLGRQPDELRRLLDKVGRLGWLVRVSNSYYALPEAVAELARIADAVAREHPEGLLTVGRFRETAGIGRNLTMPLLEFFDGRGFTVRIEAGRRIRADWRVLAPIELA</sequence>
<dbReference type="HOGENOM" id="CLU_2012611_0_0_5"/>
<dbReference type="Gene3D" id="1.10.10.10">
    <property type="entry name" value="Winged helix-like DNA-binding domain superfamily/Winged helix DNA-binding domain"/>
    <property type="match status" value="1"/>
</dbReference>
<keyword evidence="3" id="KW-1185">Reference proteome</keyword>
<feature type="domain" description="Elongation factor SelB fourth winged-helix" evidence="1">
    <location>
        <begin position="70"/>
        <end position="109"/>
    </location>
</feature>
<dbReference type="GO" id="GO:0005737">
    <property type="term" value="C:cytoplasm"/>
    <property type="evidence" value="ECO:0007669"/>
    <property type="project" value="InterPro"/>
</dbReference>
<dbReference type="GO" id="GO:0005525">
    <property type="term" value="F:GTP binding"/>
    <property type="evidence" value="ECO:0007669"/>
    <property type="project" value="InterPro"/>
</dbReference>
<name>A0A089P342_9HYPH</name>
<dbReference type="eggNOG" id="COG3276">
    <property type="taxonomic scope" value="Bacteria"/>
</dbReference>